<dbReference type="InterPro" id="IPR011852">
    <property type="entry name" value="TRAP_TAXI"/>
</dbReference>
<evidence type="ECO:0000313" key="3">
    <source>
        <dbReference type="Proteomes" id="UP000614811"/>
    </source>
</evidence>
<reference evidence="2" key="1">
    <citation type="journal article" date="2014" name="Int. J. Syst. Evol. Microbiol.">
        <title>Complete genome sequence of Corynebacterium casei LMG S-19264T (=DSM 44701T), isolated from a smear-ripened cheese.</title>
        <authorList>
            <consortium name="US DOE Joint Genome Institute (JGI-PGF)"/>
            <person name="Walter F."/>
            <person name="Albersmeier A."/>
            <person name="Kalinowski J."/>
            <person name="Ruckert C."/>
        </authorList>
    </citation>
    <scope>NUCLEOTIDE SEQUENCE</scope>
    <source>
        <strain evidence="2">KCTC 12711</strain>
    </source>
</reference>
<dbReference type="AlphaFoldDB" id="A0A918RVV2"/>
<dbReference type="PANTHER" id="PTHR42941:SF1">
    <property type="entry name" value="SLL1037 PROTEIN"/>
    <property type="match status" value="1"/>
</dbReference>
<comment type="caution">
    <text evidence="2">The sequence shown here is derived from an EMBL/GenBank/DDBJ whole genome shotgun (WGS) entry which is preliminary data.</text>
</comment>
<evidence type="ECO:0000313" key="2">
    <source>
        <dbReference type="EMBL" id="GHA13126.1"/>
    </source>
</evidence>
<proteinExistence type="predicted"/>
<dbReference type="SUPFAM" id="SSF53850">
    <property type="entry name" value="Periplasmic binding protein-like II"/>
    <property type="match status" value="1"/>
</dbReference>
<gene>
    <name evidence="2" type="ORF">GCM10008090_23550</name>
</gene>
<keyword evidence="3" id="KW-1185">Reference proteome</keyword>
<sequence length="342" mass="37907">MPNSAKSATILLLIASLLACDQVTETAEPTNEQATSLLAAPDRSLTHLFIGTGSVQGVYFPIGGVICRLLNRHKERHRIRCSLESTGGSIYNLHELRAGNFDLVFAQSDWQFHAYHGTSTFEKTGPNQDLRAVFALEADPVILLVREDSDIQQINDLQQRTVSFGYTRSLQHRIMNDYLTVKGWNQDSFSAVVPMSDTRQLSQLCAGKIDSALLLSSSLTDHLATLDAQCKLRMVSITDDAVSAVINKHPYYRTGLIPKGRYLDAPQDTRSFGLGATFVALESTSPKAIYHVVKEVVENFRDFKSLHPSLSELDKEELSNAGISIPLHPGAVRYYKEARLLN</sequence>
<dbReference type="Pfam" id="PF16868">
    <property type="entry name" value="NMT1_3"/>
    <property type="match status" value="1"/>
</dbReference>
<feature type="chain" id="PRO_5037297031" evidence="1">
    <location>
        <begin position="22"/>
        <end position="342"/>
    </location>
</feature>
<dbReference type="PANTHER" id="PTHR42941">
    <property type="entry name" value="SLL1037 PROTEIN"/>
    <property type="match status" value="1"/>
</dbReference>
<feature type="signal peptide" evidence="1">
    <location>
        <begin position="1"/>
        <end position="21"/>
    </location>
</feature>
<dbReference type="Gene3D" id="3.40.190.10">
    <property type="entry name" value="Periplasmic binding protein-like II"/>
    <property type="match status" value="2"/>
</dbReference>
<organism evidence="2 3">
    <name type="scientific">Arenicella chitinivorans</name>
    <dbReference type="NCBI Taxonomy" id="1329800"/>
    <lineage>
        <taxon>Bacteria</taxon>
        <taxon>Pseudomonadati</taxon>
        <taxon>Pseudomonadota</taxon>
        <taxon>Gammaproteobacteria</taxon>
        <taxon>Arenicellales</taxon>
        <taxon>Arenicellaceae</taxon>
        <taxon>Arenicella</taxon>
    </lineage>
</organism>
<evidence type="ECO:0000256" key="1">
    <source>
        <dbReference type="SAM" id="SignalP"/>
    </source>
</evidence>
<keyword evidence="1" id="KW-0732">Signal</keyword>
<dbReference type="EMBL" id="BMXA01000004">
    <property type="protein sequence ID" value="GHA13126.1"/>
    <property type="molecule type" value="Genomic_DNA"/>
</dbReference>
<dbReference type="NCBIfam" id="TIGR02122">
    <property type="entry name" value="TRAP_TAXI"/>
    <property type="match status" value="1"/>
</dbReference>
<name>A0A918RVV2_9GAMM</name>
<dbReference type="RefSeq" id="WP_189401344.1">
    <property type="nucleotide sequence ID" value="NZ_BMXA01000004.1"/>
</dbReference>
<protein>
    <submittedName>
        <fullName evidence="2">C4-dicarboxylate ABC transporter substrate-binding protein</fullName>
    </submittedName>
</protein>
<accession>A0A918RVV2</accession>
<dbReference type="Proteomes" id="UP000614811">
    <property type="component" value="Unassembled WGS sequence"/>
</dbReference>
<dbReference type="PROSITE" id="PS51257">
    <property type="entry name" value="PROKAR_LIPOPROTEIN"/>
    <property type="match status" value="1"/>
</dbReference>
<reference evidence="2" key="2">
    <citation type="submission" date="2020-09" db="EMBL/GenBank/DDBJ databases">
        <authorList>
            <person name="Sun Q."/>
            <person name="Kim S."/>
        </authorList>
    </citation>
    <scope>NUCLEOTIDE SEQUENCE</scope>
    <source>
        <strain evidence="2">KCTC 12711</strain>
    </source>
</reference>